<dbReference type="InterPro" id="IPR011356">
    <property type="entry name" value="Leucine_aapep/pepB"/>
</dbReference>
<evidence type="ECO:0000256" key="3">
    <source>
        <dbReference type="ARBA" id="ARBA00022670"/>
    </source>
</evidence>
<keyword evidence="2 7" id="KW-0031">Aminopeptidase</keyword>
<dbReference type="OrthoDB" id="9809354at2"/>
<dbReference type="PANTHER" id="PTHR11963">
    <property type="entry name" value="LEUCINE AMINOPEPTIDASE-RELATED"/>
    <property type="match status" value="1"/>
</dbReference>
<evidence type="ECO:0000256" key="1">
    <source>
        <dbReference type="ARBA" id="ARBA00009528"/>
    </source>
</evidence>
<keyword evidence="8" id="KW-1185">Reference proteome</keyword>
<dbReference type="AlphaFoldDB" id="A0A219B6F4"/>
<dbReference type="Gene3D" id="3.40.630.10">
    <property type="entry name" value="Zn peptidases"/>
    <property type="match status" value="1"/>
</dbReference>
<proteinExistence type="inferred from homology"/>
<evidence type="ECO:0000256" key="2">
    <source>
        <dbReference type="ARBA" id="ARBA00022438"/>
    </source>
</evidence>
<comment type="caution">
    <text evidence="7">The sequence shown here is derived from an EMBL/GenBank/DDBJ whole genome shotgun (WGS) entry which is preliminary data.</text>
</comment>
<feature type="domain" description="Cytosol aminopeptidase" evidence="6">
    <location>
        <begin position="310"/>
        <end position="317"/>
    </location>
</feature>
<dbReference type="Proteomes" id="UP000198462">
    <property type="component" value="Unassembled WGS sequence"/>
</dbReference>
<dbReference type="InterPro" id="IPR043472">
    <property type="entry name" value="Macro_dom-like"/>
</dbReference>
<dbReference type="EMBL" id="NFZT01000001">
    <property type="protein sequence ID" value="OWV33935.1"/>
    <property type="molecule type" value="Genomic_DNA"/>
</dbReference>
<dbReference type="GO" id="GO:0030145">
    <property type="term" value="F:manganese ion binding"/>
    <property type="evidence" value="ECO:0007669"/>
    <property type="project" value="InterPro"/>
</dbReference>
<dbReference type="InterPro" id="IPR048816">
    <property type="entry name" value="Peptidase_M17_N_1"/>
</dbReference>
<dbReference type="Pfam" id="PF00883">
    <property type="entry name" value="Peptidase_M17"/>
    <property type="match status" value="1"/>
</dbReference>
<evidence type="ECO:0000313" key="8">
    <source>
        <dbReference type="Proteomes" id="UP000198462"/>
    </source>
</evidence>
<keyword evidence="4" id="KW-0378">Hydrolase</keyword>
<dbReference type="Pfam" id="PF21337">
    <property type="entry name" value="Peptidase_M17_N_1"/>
    <property type="match status" value="1"/>
</dbReference>
<dbReference type="GO" id="GO:0070006">
    <property type="term" value="F:metalloaminopeptidase activity"/>
    <property type="evidence" value="ECO:0007669"/>
    <property type="project" value="InterPro"/>
</dbReference>
<evidence type="ECO:0000256" key="5">
    <source>
        <dbReference type="ARBA" id="ARBA00023211"/>
    </source>
</evidence>
<evidence type="ECO:0000256" key="4">
    <source>
        <dbReference type="ARBA" id="ARBA00022801"/>
    </source>
</evidence>
<sequence length="464" mass="49822">MTDFADTLALDRGQDARTIRIVEEGKVEAWKADLSPRARASVDASPSFGKAGSHAILPGQDAEEWSVAFVASEDFNIWRLAGLPKLLPEGTYRLEGERQTEADALGWALAHYSFDRYRGDPQALSPRCLLVSDEKLLERAVSEANAQALVRDLVNTPAEDMGPADLEAAARALGDEFGGTVAAITGASLLEKRFPMIHAVGRAAAPGREPRLIELNWGRESDPRIAIVGKGVCFDSGGLDVKSASGMRLMKKDMGGAAHALGLARLVMEAGLRVRLQLLIPAVENSVSGDALRPGDVVKTRKGLSVEIHNTDAEGRLVLCDALAYAEESDPDFVVDFATLTGAARVALGPDLPAMFARLDDTGEALVRSGTLREDPVWRLPLWENYLQMLNSDIADLSNAATGGFAGAVTAALYLSSFVDKSRDWVHLDTYAWMPANKPGRPKGGEALGLRATFQLIADRYTTG</sequence>
<accession>A0A219B6F4</accession>
<keyword evidence="5" id="KW-0464">Manganese</keyword>
<dbReference type="PROSITE" id="PS00631">
    <property type="entry name" value="CYTOSOL_AP"/>
    <property type="match status" value="1"/>
</dbReference>
<dbReference type="PANTHER" id="PTHR11963:SF20">
    <property type="entry name" value="PEPTIDASE B"/>
    <property type="match status" value="1"/>
</dbReference>
<protein>
    <submittedName>
        <fullName evidence="7">Aminopeptidase</fullName>
    </submittedName>
</protein>
<dbReference type="InterPro" id="IPR000819">
    <property type="entry name" value="Peptidase_M17_C"/>
</dbReference>
<dbReference type="PRINTS" id="PR00481">
    <property type="entry name" value="LAMNOPPTDASE"/>
</dbReference>
<evidence type="ECO:0000313" key="7">
    <source>
        <dbReference type="EMBL" id="OWV33935.1"/>
    </source>
</evidence>
<dbReference type="CDD" id="cd00433">
    <property type="entry name" value="Peptidase_M17"/>
    <property type="match status" value="1"/>
</dbReference>
<reference evidence="8" key="1">
    <citation type="submission" date="2017-05" db="EMBL/GenBank/DDBJ databases">
        <authorList>
            <person name="Lin X."/>
        </authorList>
    </citation>
    <scope>NUCLEOTIDE SEQUENCE [LARGE SCALE GENOMIC DNA]</scope>
    <source>
        <strain evidence="8">JLT2012</strain>
    </source>
</reference>
<dbReference type="RefSeq" id="WP_088712634.1">
    <property type="nucleotide sequence ID" value="NZ_NFZT01000001.1"/>
</dbReference>
<gene>
    <name evidence="7" type="ORF">B5C34_10995</name>
</gene>
<dbReference type="GO" id="GO:0006508">
    <property type="term" value="P:proteolysis"/>
    <property type="evidence" value="ECO:0007669"/>
    <property type="project" value="UniProtKB-KW"/>
</dbReference>
<dbReference type="Gene3D" id="3.40.220.10">
    <property type="entry name" value="Leucine Aminopeptidase, subunit E, domain 1"/>
    <property type="match status" value="1"/>
</dbReference>
<evidence type="ECO:0000259" key="6">
    <source>
        <dbReference type="PROSITE" id="PS00631"/>
    </source>
</evidence>
<organism evidence="7 8">
    <name type="scientific">Pacificimonas flava</name>
    <dbReference type="NCBI Taxonomy" id="1234595"/>
    <lineage>
        <taxon>Bacteria</taxon>
        <taxon>Pseudomonadati</taxon>
        <taxon>Pseudomonadota</taxon>
        <taxon>Alphaproteobacteria</taxon>
        <taxon>Sphingomonadales</taxon>
        <taxon>Sphingosinicellaceae</taxon>
        <taxon>Pacificimonas</taxon>
    </lineage>
</organism>
<dbReference type="GO" id="GO:0005737">
    <property type="term" value="C:cytoplasm"/>
    <property type="evidence" value="ECO:0007669"/>
    <property type="project" value="InterPro"/>
</dbReference>
<dbReference type="SUPFAM" id="SSF53187">
    <property type="entry name" value="Zn-dependent exopeptidases"/>
    <property type="match status" value="1"/>
</dbReference>
<name>A0A219B6F4_9SPHN</name>
<comment type="similarity">
    <text evidence="1">Belongs to the peptidase M17 family.</text>
</comment>
<keyword evidence="3" id="KW-0645">Protease</keyword>